<dbReference type="Proteomes" id="UP000290439">
    <property type="component" value="Chromosome"/>
</dbReference>
<sequence length="133" mass="14694">MVDAPAEAAWQLLRDIERWPRWTPTVTAVQRKDTGAFLVGSSALVHQPGQPPRLWTVTDIEEGKSFTWMAGNRALTFTGDHLVEDRDGGTVVTVRFTLSGPLSRVAALVAGKRIRRTIGVEVMALKQWCESGH</sequence>
<organism evidence="1 2">
    <name type="scientific">Nocardia cyriacigeorgica</name>
    <dbReference type="NCBI Taxonomy" id="135487"/>
    <lineage>
        <taxon>Bacteria</taxon>
        <taxon>Bacillati</taxon>
        <taxon>Actinomycetota</taxon>
        <taxon>Actinomycetes</taxon>
        <taxon>Mycobacteriales</taxon>
        <taxon>Nocardiaceae</taxon>
        <taxon>Nocardia</taxon>
    </lineage>
</organism>
<proteinExistence type="predicted"/>
<dbReference type="InterPro" id="IPR019587">
    <property type="entry name" value="Polyketide_cyclase/dehydratase"/>
</dbReference>
<dbReference type="SUPFAM" id="SSF55961">
    <property type="entry name" value="Bet v1-like"/>
    <property type="match status" value="1"/>
</dbReference>
<name>A0A4U8VWL2_9NOCA</name>
<dbReference type="Gene3D" id="3.30.530.20">
    <property type="match status" value="1"/>
</dbReference>
<reference evidence="1 2" key="1">
    <citation type="submission" date="2019-02" db="EMBL/GenBank/DDBJ databases">
        <authorList>
            <consortium name="Pathogen Informatics"/>
        </authorList>
    </citation>
    <scope>NUCLEOTIDE SEQUENCE [LARGE SCALE GENOMIC DNA]</scope>
    <source>
        <strain evidence="1 2">3012STDY6756504</strain>
    </source>
</reference>
<gene>
    <name evidence="1" type="ORF">NCTC10797_01536</name>
</gene>
<accession>A0A4U8VWL2</accession>
<protein>
    <submittedName>
        <fullName evidence="1">Polyketide cyclase / dehydrase and lipid transport</fullName>
    </submittedName>
</protein>
<evidence type="ECO:0000313" key="1">
    <source>
        <dbReference type="EMBL" id="VFA97772.1"/>
    </source>
</evidence>
<dbReference type="Pfam" id="PF10604">
    <property type="entry name" value="Polyketide_cyc2"/>
    <property type="match status" value="1"/>
</dbReference>
<evidence type="ECO:0000313" key="2">
    <source>
        <dbReference type="Proteomes" id="UP000290439"/>
    </source>
</evidence>
<dbReference type="AlphaFoldDB" id="A0A4U8VWL2"/>
<dbReference type="InterPro" id="IPR023393">
    <property type="entry name" value="START-like_dom_sf"/>
</dbReference>
<dbReference type="EMBL" id="LR215973">
    <property type="protein sequence ID" value="VFA97772.1"/>
    <property type="molecule type" value="Genomic_DNA"/>
</dbReference>